<evidence type="ECO:0000313" key="2">
    <source>
        <dbReference type="Proteomes" id="UP000007881"/>
    </source>
</evidence>
<dbReference type="EMBL" id="AP012338">
    <property type="protein sequence ID" value="BAM05145.1"/>
    <property type="molecule type" value="Genomic_DNA"/>
</dbReference>
<evidence type="ECO:0000313" key="1">
    <source>
        <dbReference type="EMBL" id="BAM05145.1"/>
    </source>
</evidence>
<keyword evidence="2" id="KW-1185">Reference proteome</keyword>
<dbReference type="Proteomes" id="UP000007881">
    <property type="component" value="Chromosome"/>
</dbReference>
<gene>
    <name evidence="1" type="ordered locus">PSMK_29860</name>
</gene>
<proteinExistence type="predicted"/>
<reference evidence="1 2" key="1">
    <citation type="submission" date="2012-02" db="EMBL/GenBank/DDBJ databases">
        <title>Complete genome sequence of Phycisphaera mikurensis NBRC 102666.</title>
        <authorList>
            <person name="Ankai A."/>
            <person name="Hosoyama A."/>
            <person name="Terui Y."/>
            <person name="Sekine M."/>
            <person name="Fukai R."/>
            <person name="Kato Y."/>
            <person name="Nakamura S."/>
            <person name="Yamada-Narita S."/>
            <person name="Kawakoshi A."/>
            <person name="Fukunaga Y."/>
            <person name="Yamazaki S."/>
            <person name="Fujita N."/>
        </authorList>
    </citation>
    <scope>NUCLEOTIDE SEQUENCE [LARGE SCALE GENOMIC DNA]</scope>
    <source>
        <strain evidence="2">NBRC 102666 / KCTC 22515 / FYK2301M01</strain>
    </source>
</reference>
<organism evidence="1 2">
    <name type="scientific">Phycisphaera mikurensis (strain NBRC 102666 / KCTC 22515 / FYK2301M01)</name>
    <dbReference type="NCBI Taxonomy" id="1142394"/>
    <lineage>
        <taxon>Bacteria</taxon>
        <taxon>Pseudomonadati</taxon>
        <taxon>Planctomycetota</taxon>
        <taxon>Phycisphaerae</taxon>
        <taxon>Phycisphaerales</taxon>
        <taxon>Phycisphaeraceae</taxon>
        <taxon>Phycisphaera</taxon>
    </lineage>
</organism>
<dbReference type="AlphaFoldDB" id="I0IIQ7"/>
<dbReference type="HOGENOM" id="CLU_2618964_0_0_0"/>
<dbReference type="KEGG" id="phm:PSMK_29860"/>
<protein>
    <submittedName>
        <fullName evidence="1">Uncharacterized protein</fullName>
    </submittedName>
</protein>
<dbReference type="STRING" id="1142394.PSMK_29860"/>
<sequence>MAHPPRGCRGGCERRRLSARHGAHGARAVAAPCSFYIDGVDEPPVEGRTEAAEVVGPVRGAWRTGCFWPVQLLHRRSR</sequence>
<accession>I0IIQ7</accession>
<name>I0IIQ7_PHYMF</name>